<dbReference type="GO" id="GO:0008830">
    <property type="term" value="F:dTDP-4-dehydrorhamnose 3,5-epimerase activity"/>
    <property type="evidence" value="ECO:0007669"/>
    <property type="project" value="UniProtKB-EC"/>
</dbReference>
<dbReference type="EMBL" id="JACJJC010000002">
    <property type="protein sequence ID" value="MBM6703263.1"/>
    <property type="molecule type" value="Genomic_DNA"/>
</dbReference>
<comment type="function">
    <text evidence="2 5">Catalyzes the epimerization of the C3' and C5'positions of dTDP-6-deoxy-D-xylo-4-hexulose, forming dTDP-6-deoxy-L-lyxo-4-hexulose.</text>
</comment>
<protein>
    <recommendedName>
        <fullName evidence="4 5">dTDP-4-dehydrorhamnose 3,5-epimerase</fullName>
        <ecNumber evidence="3 5">5.1.3.13</ecNumber>
    </recommendedName>
    <alternativeName>
        <fullName evidence="5">Thymidine diphospho-4-keto-rhamnose 3,5-epimerase</fullName>
    </alternativeName>
</protein>
<dbReference type="PANTHER" id="PTHR21047">
    <property type="entry name" value="DTDP-6-DEOXY-D-GLUCOSE-3,5 EPIMERASE"/>
    <property type="match status" value="1"/>
</dbReference>
<keyword evidence="5 6" id="KW-0413">Isomerase</keyword>
<dbReference type="InterPro" id="IPR000888">
    <property type="entry name" value="RmlC-like"/>
</dbReference>
<accession>A0ABS2DPH5</accession>
<keyword evidence="7" id="KW-1185">Reference proteome</keyword>
<dbReference type="PANTHER" id="PTHR21047:SF2">
    <property type="entry name" value="THYMIDINE DIPHOSPHO-4-KETO-RHAMNOSE 3,5-EPIMERASE"/>
    <property type="match status" value="1"/>
</dbReference>
<dbReference type="EC" id="5.1.3.13" evidence="3 5"/>
<dbReference type="Proteomes" id="UP000715095">
    <property type="component" value="Unassembled WGS sequence"/>
</dbReference>
<dbReference type="Pfam" id="PF00908">
    <property type="entry name" value="dTDP_sugar_isom"/>
    <property type="match status" value="1"/>
</dbReference>
<evidence type="ECO:0000256" key="1">
    <source>
        <dbReference type="ARBA" id="ARBA00001298"/>
    </source>
</evidence>
<comment type="pathway">
    <text evidence="5">Carbohydrate biosynthesis; dTDP-L-rhamnose biosynthesis.</text>
</comment>
<organism evidence="6 7">
    <name type="scientific">Sutterella massiliensis</name>
    <dbReference type="NCBI Taxonomy" id="1816689"/>
    <lineage>
        <taxon>Bacteria</taxon>
        <taxon>Pseudomonadati</taxon>
        <taxon>Pseudomonadota</taxon>
        <taxon>Betaproteobacteria</taxon>
        <taxon>Burkholderiales</taxon>
        <taxon>Sutterellaceae</taxon>
        <taxon>Sutterella</taxon>
    </lineage>
</organism>
<dbReference type="InterPro" id="IPR011051">
    <property type="entry name" value="RmlC_Cupin_sf"/>
</dbReference>
<dbReference type="RefSeq" id="WP_205101723.1">
    <property type="nucleotide sequence ID" value="NZ_JACJJC010000002.1"/>
</dbReference>
<dbReference type="CDD" id="cd00438">
    <property type="entry name" value="cupin_RmlC"/>
    <property type="match status" value="1"/>
</dbReference>
<reference evidence="6 7" key="1">
    <citation type="journal article" date="2021" name="Sci. Rep.">
        <title>The distribution of antibiotic resistance genes in chicken gut microbiota commensals.</title>
        <authorList>
            <person name="Juricova H."/>
            <person name="Matiasovicova J."/>
            <person name="Kubasova T."/>
            <person name="Cejkova D."/>
            <person name="Rychlik I."/>
        </authorList>
    </citation>
    <scope>NUCLEOTIDE SEQUENCE [LARGE SCALE GENOMIC DNA]</scope>
    <source>
        <strain evidence="6 7">An829</strain>
    </source>
</reference>
<dbReference type="SUPFAM" id="SSF51182">
    <property type="entry name" value="RmlC-like cupins"/>
    <property type="match status" value="1"/>
</dbReference>
<evidence type="ECO:0000313" key="6">
    <source>
        <dbReference type="EMBL" id="MBM6703263.1"/>
    </source>
</evidence>
<evidence type="ECO:0000256" key="2">
    <source>
        <dbReference type="ARBA" id="ARBA00001997"/>
    </source>
</evidence>
<sequence length="190" mass="21099">MTNSALTVSELSLAGVLLLRDKNFRDVRGRFTELWNAERYRLPGAGVFCQDNLSVSAKRGTLRGIHFQRGAAAQSKLVRPVCGAVRDVVVDLRPGSTTYLKWLAVTLSAQNADALFVPKGFGHAFLTLEDETVVFYKVDTPYRPGEEGAIRWNDPTLQIDWGSELFARTPILSEKDAAAPLLSEWLERGF</sequence>
<proteinExistence type="inferred from homology"/>
<dbReference type="Gene3D" id="2.60.120.10">
    <property type="entry name" value="Jelly Rolls"/>
    <property type="match status" value="1"/>
</dbReference>
<comment type="caution">
    <text evidence="6">The sequence shown here is derived from an EMBL/GenBank/DDBJ whole genome shotgun (WGS) entry which is preliminary data.</text>
</comment>
<dbReference type="InterPro" id="IPR014710">
    <property type="entry name" value="RmlC-like_jellyroll"/>
</dbReference>
<evidence type="ECO:0000313" key="7">
    <source>
        <dbReference type="Proteomes" id="UP000715095"/>
    </source>
</evidence>
<comment type="similarity">
    <text evidence="5">Belongs to the dTDP-4-dehydrorhamnose 3,5-epimerase family.</text>
</comment>
<dbReference type="NCBIfam" id="TIGR01221">
    <property type="entry name" value="rmlC"/>
    <property type="match status" value="1"/>
</dbReference>
<gene>
    <name evidence="6" type="primary">rfbC</name>
    <name evidence="6" type="ORF">H6A60_01910</name>
</gene>
<name>A0ABS2DPH5_9BURK</name>
<evidence type="ECO:0000256" key="3">
    <source>
        <dbReference type="ARBA" id="ARBA00012098"/>
    </source>
</evidence>
<comment type="catalytic activity">
    <reaction evidence="1 5">
        <text>dTDP-4-dehydro-6-deoxy-alpha-D-glucose = dTDP-4-dehydro-beta-L-rhamnose</text>
        <dbReference type="Rhea" id="RHEA:16969"/>
        <dbReference type="ChEBI" id="CHEBI:57649"/>
        <dbReference type="ChEBI" id="CHEBI:62830"/>
        <dbReference type="EC" id="5.1.3.13"/>
    </reaction>
</comment>
<comment type="subunit">
    <text evidence="5">Homodimer.</text>
</comment>
<evidence type="ECO:0000256" key="4">
    <source>
        <dbReference type="ARBA" id="ARBA00019595"/>
    </source>
</evidence>
<evidence type="ECO:0000256" key="5">
    <source>
        <dbReference type="RuleBase" id="RU364069"/>
    </source>
</evidence>